<name>D6PBW2_9ARCH</name>
<evidence type="ECO:0000256" key="6">
    <source>
        <dbReference type="ARBA" id="ARBA00022723"/>
    </source>
</evidence>
<sequence length="252" mass="27868">MTVKAILVAGGYGSRLHPFTHYTQKTLLPLYERPVIDYALGTIRRAGIKDITIISNQFVGQIAKHVGQGLPGERIHYVIEEEPLGVAHALNLARPYNEEARLMVYFSDNITTLEFEEHVTAFEQAKEAPGCLIIAREEENPQAFGVAVFDEEGSICDIVEKPNNPPSNLAIGGIYMFDENFWHYLDRALGQHGDAFSISDITRTYVKAGLAEVLSVGTETWVDCGTPDALLQASQMAKDGKLDPTPTVEQEF</sequence>
<dbReference type="EC" id="2.7.7.24" evidence="3"/>
<protein>
    <recommendedName>
        <fullName evidence="3">glucose-1-phosphate thymidylyltransferase</fullName>
        <ecNumber evidence="3">2.7.7.24</ecNumber>
    </recommendedName>
</protein>
<comment type="cofactor">
    <cofactor evidence="1">
        <name>Mg(2+)</name>
        <dbReference type="ChEBI" id="CHEBI:18420"/>
    </cofactor>
</comment>
<evidence type="ECO:0000256" key="1">
    <source>
        <dbReference type="ARBA" id="ARBA00001946"/>
    </source>
</evidence>
<dbReference type="AlphaFoldDB" id="D6PBW2"/>
<comment type="catalytic activity">
    <reaction evidence="8">
        <text>dTTP + alpha-D-glucose 1-phosphate + H(+) = dTDP-alpha-D-glucose + diphosphate</text>
        <dbReference type="Rhea" id="RHEA:15225"/>
        <dbReference type="ChEBI" id="CHEBI:15378"/>
        <dbReference type="ChEBI" id="CHEBI:33019"/>
        <dbReference type="ChEBI" id="CHEBI:37568"/>
        <dbReference type="ChEBI" id="CHEBI:57477"/>
        <dbReference type="ChEBI" id="CHEBI:58601"/>
        <dbReference type="EC" id="2.7.7.24"/>
    </reaction>
</comment>
<dbReference type="GO" id="GO:0008879">
    <property type="term" value="F:glucose-1-phosphate thymidylyltransferase activity"/>
    <property type="evidence" value="ECO:0007669"/>
    <property type="project" value="UniProtKB-EC"/>
</dbReference>
<evidence type="ECO:0000259" key="9">
    <source>
        <dbReference type="Pfam" id="PF00483"/>
    </source>
</evidence>
<keyword evidence="5" id="KW-0548">Nucleotidyltransferase</keyword>
<dbReference type="PANTHER" id="PTHR43532">
    <property type="entry name" value="GLUCOSE-1-PHOSPHATE THYMIDYLYLTRANSFERASE"/>
    <property type="match status" value="1"/>
</dbReference>
<dbReference type="SUPFAM" id="SSF53448">
    <property type="entry name" value="Nucleotide-diphospho-sugar transferases"/>
    <property type="match status" value="1"/>
</dbReference>
<dbReference type="Gene3D" id="3.90.550.10">
    <property type="entry name" value="Spore Coat Polysaccharide Biosynthesis Protein SpsA, Chain A"/>
    <property type="match status" value="1"/>
</dbReference>
<dbReference type="Pfam" id="PF00483">
    <property type="entry name" value="NTP_transferase"/>
    <property type="match status" value="1"/>
</dbReference>
<proteinExistence type="inferred from homology"/>
<accession>D6PBW2</accession>
<evidence type="ECO:0000256" key="7">
    <source>
        <dbReference type="ARBA" id="ARBA00022842"/>
    </source>
</evidence>
<reference evidence="10" key="1">
    <citation type="journal article" date="2010" name="ISME J.">
        <title>Metagenome of the Mediterranean deep chlorophyll maximum studied by direct and fosmid library 454 pyrosequencing.</title>
        <authorList>
            <person name="Ghai R."/>
            <person name="Martin-Cuadrado A.B."/>
            <person name="Molto A.G."/>
            <person name="Heredia I.G."/>
            <person name="Cabrera R."/>
            <person name="Martin J."/>
            <person name="Verdu M."/>
            <person name="Deschamps P."/>
            <person name="Moreira D."/>
            <person name="Lopez-Garcia P."/>
            <person name="Mira A."/>
            <person name="Rodriguez-Valera F."/>
        </authorList>
    </citation>
    <scope>NUCLEOTIDE SEQUENCE</scope>
</reference>
<keyword evidence="4 10" id="KW-0808">Transferase</keyword>
<keyword evidence="6" id="KW-0479">Metal-binding</keyword>
<evidence type="ECO:0000256" key="4">
    <source>
        <dbReference type="ARBA" id="ARBA00022679"/>
    </source>
</evidence>
<comment type="similarity">
    <text evidence="2">Belongs to the glucose-1-phosphate thymidylyltransferase family.</text>
</comment>
<dbReference type="GO" id="GO:0046872">
    <property type="term" value="F:metal ion binding"/>
    <property type="evidence" value="ECO:0007669"/>
    <property type="project" value="UniProtKB-KW"/>
</dbReference>
<evidence type="ECO:0000256" key="5">
    <source>
        <dbReference type="ARBA" id="ARBA00022695"/>
    </source>
</evidence>
<evidence type="ECO:0000256" key="2">
    <source>
        <dbReference type="ARBA" id="ARBA00010480"/>
    </source>
</evidence>
<dbReference type="InterPro" id="IPR005907">
    <property type="entry name" value="G1P_thy_trans_s"/>
</dbReference>
<organism evidence="10">
    <name type="scientific">uncultured archaeon MedDCM-OCT-S08-C282</name>
    <dbReference type="NCBI Taxonomy" id="743096"/>
    <lineage>
        <taxon>Archaea</taxon>
        <taxon>environmental samples</taxon>
    </lineage>
</organism>
<dbReference type="PANTHER" id="PTHR43532:SF1">
    <property type="entry name" value="GLUCOSE-1-PHOSPHATE THYMIDYLYLTRANSFERASE 1"/>
    <property type="match status" value="1"/>
</dbReference>
<keyword evidence="7" id="KW-0460">Magnesium</keyword>
<feature type="domain" description="Nucleotidyl transferase" evidence="9">
    <location>
        <begin position="4"/>
        <end position="237"/>
    </location>
</feature>
<evidence type="ECO:0000313" key="10">
    <source>
        <dbReference type="EMBL" id="ADD93213.1"/>
    </source>
</evidence>
<evidence type="ECO:0000256" key="8">
    <source>
        <dbReference type="ARBA" id="ARBA00049336"/>
    </source>
</evidence>
<evidence type="ECO:0000256" key="3">
    <source>
        <dbReference type="ARBA" id="ARBA00012461"/>
    </source>
</evidence>
<dbReference type="EMBL" id="GU942970">
    <property type="protein sequence ID" value="ADD93213.1"/>
    <property type="molecule type" value="Genomic_DNA"/>
</dbReference>
<dbReference type="InterPro" id="IPR005835">
    <property type="entry name" value="NTP_transferase_dom"/>
</dbReference>
<dbReference type="InterPro" id="IPR029044">
    <property type="entry name" value="Nucleotide-diphossugar_trans"/>
</dbReference>